<dbReference type="PANTHER" id="PTHR12526:SF630">
    <property type="entry name" value="GLYCOSYLTRANSFERASE"/>
    <property type="match status" value="1"/>
</dbReference>
<feature type="domain" description="Glycosyltransferase subfamily 4-like N-terminal" evidence="1">
    <location>
        <begin position="23"/>
        <end position="176"/>
    </location>
</feature>
<evidence type="ECO:0000313" key="3">
    <source>
        <dbReference type="Proteomes" id="UP001500840"/>
    </source>
</evidence>
<sequence>MIAENKTDRRIHVMHMTDTLDLGGRERIAVELVNQMPRDRYRTSLCTTRRDGPLSQCVSADVGRICLHRKHTFDLRAIRNLVKYNRDHRVDVLHAHGSSILVARMAAMFSPHPAIIWHDHYGTNERKERSTWLFRLLLRHVGGVVAVSKPLADWSQNQLHFRKDRIWCLPNFVDTTKQVAPHRELPGRRGSRIVCVANVRPVKDHLTLIRAMQRVVIPYPDAHLLLVGAHPDANYLSLVQREIQIQGLQSHVTLLGIRQDVTSILEGCDIGVLSSTSEGLPVSLLEYGATSMSVVATRVGQCGDVLDDGKAGLLVPASEASQLANAIISLLADESKRKSLGRAFFNRVQSRYSAEAVIGQLSEIYETVLGSR</sequence>
<dbReference type="SUPFAM" id="SSF53756">
    <property type="entry name" value="UDP-Glycosyltransferase/glycogen phosphorylase"/>
    <property type="match status" value="1"/>
</dbReference>
<dbReference type="Proteomes" id="UP001500840">
    <property type="component" value="Unassembled WGS sequence"/>
</dbReference>
<evidence type="ECO:0000259" key="1">
    <source>
        <dbReference type="Pfam" id="PF13439"/>
    </source>
</evidence>
<name>A0ABP8MM24_9BACT</name>
<dbReference type="RefSeq" id="WP_339940948.1">
    <property type="nucleotide sequence ID" value="NZ_BAABGA010000029.1"/>
</dbReference>
<organism evidence="2 3">
    <name type="scientific">Novipirellula rosea</name>
    <dbReference type="NCBI Taxonomy" id="1031540"/>
    <lineage>
        <taxon>Bacteria</taxon>
        <taxon>Pseudomonadati</taxon>
        <taxon>Planctomycetota</taxon>
        <taxon>Planctomycetia</taxon>
        <taxon>Pirellulales</taxon>
        <taxon>Pirellulaceae</taxon>
        <taxon>Novipirellula</taxon>
    </lineage>
</organism>
<dbReference type="Pfam" id="PF13439">
    <property type="entry name" value="Glyco_transf_4"/>
    <property type="match status" value="1"/>
</dbReference>
<protein>
    <submittedName>
        <fullName evidence="2">Glycosyltransferase</fullName>
    </submittedName>
</protein>
<dbReference type="InterPro" id="IPR028098">
    <property type="entry name" value="Glyco_trans_4-like_N"/>
</dbReference>
<dbReference type="PANTHER" id="PTHR12526">
    <property type="entry name" value="GLYCOSYLTRANSFERASE"/>
    <property type="match status" value="1"/>
</dbReference>
<comment type="caution">
    <text evidence="2">The sequence shown here is derived from an EMBL/GenBank/DDBJ whole genome shotgun (WGS) entry which is preliminary data.</text>
</comment>
<reference evidence="3" key="1">
    <citation type="journal article" date="2019" name="Int. J. Syst. Evol. Microbiol.">
        <title>The Global Catalogue of Microorganisms (GCM) 10K type strain sequencing project: providing services to taxonomists for standard genome sequencing and annotation.</title>
        <authorList>
            <consortium name="The Broad Institute Genomics Platform"/>
            <consortium name="The Broad Institute Genome Sequencing Center for Infectious Disease"/>
            <person name="Wu L."/>
            <person name="Ma J."/>
        </authorList>
    </citation>
    <scope>NUCLEOTIDE SEQUENCE [LARGE SCALE GENOMIC DNA]</scope>
    <source>
        <strain evidence="3">JCM 17759</strain>
    </source>
</reference>
<dbReference type="Pfam" id="PF13692">
    <property type="entry name" value="Glyco_trans_1_4"/>
    <property type="match status" value="1"/>
</dbReference>
<keyword evidence="3" id="KW-1185">Reference proteome</keyword>
<gene>
    <name evidence="2" type="ORF">GCM10023156_20230</name>
</gene>
<dbReference type="EMBL" id="BAABGA010000029">
    <property type="protein sequence ID" value="GAA4451846.1"/>
    <property type="molecule type" value="Genomic_DNA"/>
</dbReference>
<dbReference type="Gene3D" id="3.40.50.2000">
    <property type="entry name" value="Glycogen Phosphorylase B"/>
    <property type="match status" value="2"/>
</dbReference>
<accession>A0ABP8MM24</accession>
<evidence type="ECO:0000313" key="2">
    <source>
        <dbReference type="EMBL" id="GAA4451846.1"/>
    </source>
</evidence>
<proteinExistence type="predicted"/>